<sequence>MPQHHDPDHDHSRRNRRRGFENSERLRELLTRLDIDGPGAWRSDPEAAALMRHAAQKYAALARKHGLDPWEAATAAFEAMRTAAVRRADDPWAVITRAVQITCIAENRANGLLCSVHQARRPRYSSFHDAERFSDRENPLTDYHPAFRADPFTDDEEDADDETHDSGATGVESAVEDTIALLCWHGWEPEMARAAVECICARLAESVSRAGAYESLRRDRHARALLDIPAPSWYRLLRIILGSPDAHLVGTNAARGVLLRLLIGDSLRHLITDSELETAIKVAAPGTMRGRP</sequence>
<evidence type="ECO:0008006" key="4">
    <source>
        <dbReference type="Google" id="ProtNLM"/>
    </source>
</evidence>
<dbReference type="AlphaFoldDB" id="A0A4P6KGP6"/>
<accession>A0A4P6KGP6</accession>
<evidence type="ECO:0000256" key="1">
    <source>
        <dbReference type="SAM" id="MobiDB-lite"/>
    </source>
</evidence>
<proteinExistence type="predicted"/>
<evidence type="ECO:0000313" key="2">
    <source>
        <dbReference type="EMBL" id="QBE49677.1"/>
    </source>
</evidence>
<feature type="region of interest" description="Disordered" evidence="1">
    <location>
        <begin position="1"/>
        <end position="20"/>
    </location>
</feature>
<feature type="compositionally biased region" description="Acidic residues" evidence="1">
    <location>
        <begin position="152"/>
        <end position="163"/>
    </location>
</feature>
<dbReference type="RefSeq" id="WP_130110791.1">
    <property type="nucleotide sequence ID" value="NZ_CP035806.1"/>
</dbReference>
<feature type="region of interest" description="Disordered" evidence="1">
    <location>
        <begin position="136"/>
        <end position="170"/>
    </location>
</feature>
<feature type="compositionally biased region" description="Basic and acidic residues" evidence="1">
    <location>
        <begin position="1"/>
        <end position="11"/>
    </location>
</feature>
<gene>
    <name evidence="2" type="ORF">EVS81_13295</name>
</gene>
<dbReference type="OrthoDB" id="3239759at2"/>
<keyword evidence="3" id="KW-1185">Reference proteome</keyword>
<name>A0A4P6KGP6_9MICO</name>
<protein>
    <recommendedName>
        <fullName evidence="4">Serine/arginine repetitive matrix protein 2</fullName>
    </recommendedName>
</protein>
<dbReference type="Proteomes" id="UP000289260">
    <property type="component" value="Chromosome"/>
</dbReference>
<dbReference type="KEGG" id="ltr:EVS81_13295"/>
<evidence type="ECO:0000313" key="3">
    <source>
        <dbReference type="Proteomes" id="UP000289260"/>
    </source>
</evidence>
<organism evidence="2 3">
    <name type="scientific">Leucobacter triazinivorans</name>
    <dbReference type="NCBI Taxonomy" id="1784719"/>
    <lineage>
        <taxon>Bacteria</taxon>
        <taxon>Bacillati</taxon>
        <taxon>Actinomycetota</taxon>
        <taxon>Actinomycetes</taxon>
        <taxon>Micrococcales</taxon>
        <taxon>Microbacteriaceae</taxon>
        <taxon>Leucobacter</taxon>
    </lineage>
</organism>
<reference evidence="2 3" key="1">
    <citation type="submission" date="2019-02" db="EMBL/GenBank/DDBJ databases">
        <authorList>
            <person name="Sun L."/>
            <person name="Pan D."/>
            <person name="Wu X."/>
        </authorList>
    </citation>
    <scope>NUCLEOTIDE SEQUENCE [LARGE SCALE GENOMIC DNA]</scope>
    <source>
        <strain evidence="2 3">JW-1</strain>
    </source>
</reference>
<dbReference type="EMBL" id="CP035806">
    <property type="protein sequence ID" value="QBE49677.1"/>
    <property type="molecule type" value="Genomic_DNA"/>
</dbReference>